<evidence type="ECO:0000256" key="9">
    <source>
        <dbReference type="RuleBase" id="RU000461"/>
    </source>
</evidence>
<comment type="caution">
    <text evidence="11">The sequence shown here is derived from an EMBL/GenBank/DDBJ whole genome shotgun (WGS) entry which is preliminary data.</text>
</comment>
<dbReference type="PANTHER" id="PTHR24286">
    <property type="entry name" value="CYTOCHROME P450 26"/>
    <property type="match status" value="1"/>
</dbReference>
<comment type="similarity">
    <text evidence="2 9">Belongs to the cytochrome P450 family.</text>
</comment>
<dbReference type="GO" id="GO:0044550">
    <property type="term" value="P:secondary metabolite biosynthetic process"/>
    <property type="evidence" value="ECO:0007669"/>
    <property type="project" value="UniProtKB-ARBA"/>
</dbReference>
<feature type="transmembrane region" description="Helical" evidence="10">
    <location>
        <begin position="6"/>
        <end position="24"/>
    </location>
</feature>
<dbReference type="InterPro" id="IPR001128">
    <property type="entry name" value="Cyt_P450"/>
</dbReference>
<dbReference type="GO" id="GO:0005506">
    <property type="term" value="F:iron ion binding"/>
    <property type="evidence" value="ECO:0007669"/>
    <property type="project" value="InterPro"/>
</dbReference>
<evidence type="ECO:0000256" key="7">
    <source>
        <dbReference type="ARBA" id="ARBA00023033"/>
    </source>
</evidence>
<evidence type="ECO:0000256" key="10">
    <source>
        <dbReference type="SAM" id="Phobius"/>
    </source>
</evidence>
<dbReference type="GO" id="GO:0016125">
    <property type="term" value="P:sterol metabolic process"/>
    <property type="evidence" value="ECO:0007669"/>
    <property type="project" value="TreeGrafter"/>
</dbReference>
<evidence type="ECO:0000256" key="2">
    <source>
        <dbReference type="ARBA" id="ARBA00010617"/>
    </source>
</evidence>
<proteinExistence type="inferred from homology"/>
<evidence type="ECO:0000256" key="8">
    <source>
        <dbReference type="PIRSR" id="PIRSR602401-1"/>
    </source>
</evidence>
<dbReference type="PRINTS" id="PR00385">
    <property type="entry name" value="P450"/>
</dbReference>
<evidence type="ECO:0000256" key="5">
    <source>
        <dbReference type="ARBA" id="ARBA00023002"/>
    </source>
</evidence>
<dbReference type="SUPFAM" id="SSF48264">
    <property type="entry name" value="Cytochrome P450"/>
    <property type="match status" value="1"/>
</dbReference>
<organism evidence="11 12">
    <name type="scientific">Stephania cephalantha</name>
    <dbReference type="NCBI Taxonomy" id="152367"/>
    <lineage>
        <taxon>Eukaryota</taxon>
        <taxon>Viridiplantae</taxon>
        <taxon>Streptophyta</taxon>
        <taxon>Embryophyta</taxon>
        <taxon>Tracheophyta</taxon>
        <taxon>Spermatophyta</taxon>
        <taxon>Magnoliopsida</taxon>
        <taxon>Ranunculales</taxon>
        <taxon>Menispermaceae</taxon>
        <taxon>Menispermoideae</taxon>
        <taxon>Cissampelideae</taxon>
        <taxon>Stephania</taxon>
    </lineage>
</organism>
<dbReference type="InterPro" id="IPR002401">
    <property type="entry name" value="Cyt_P450_E_grp-I"/>
</dbReference>
<dbReference type="GO" id="GO:0020037">
    <property type="term" value="F:heme binding"/>
    <property type="evidence" value="ECO:0007669"/>
    <property type="project" value="InterPro"/>
</dbReference>
<keyword evidence="12" id="KW-1185">Reference proteome</keyword>
<dbReference type="PANTHER" id="PTHR24286:SF384">
    <property type="entry name" value="P450, PUTATIVE (EUROFUNG)-RELATED"/>
    <property type="match status" value="1"/>
</dbReference>
<dbReference type="Pfam" id="PF00067">
    <property type="entry name" value="p450"/>
    <property type="match status" value="1"/>
</dbReference>
<keyword evidence="10" id="KW-0472">Membrane</keyword>
<dbReference type="InterPro" id="IPR017972">
    <property type="entry name" value="Cyt_P450_CS"/>
</dbReference>
<gene>
    <name evidence="11" type="ORF">Scep_003134</name>
</gene>
<dbReference type="AlphaFoldDB" id="A0AAP0KQW3"/>
<protein>
    <recommendedName>
        <fullName evidence="13">Cytochrome P450</fullName>
    </recommendedName>
</protein>
<dbReference type="PROSITE" id="PS00086">
    <property type="entry name" value="CYTOCHROME_P450"/>
    <property type="match status" value="1"/>
</dbReference>
<dbReference type="EMBL" id="JBBNAG010000002">
    <property type="protein sequence ID" value="KAK9156560.1"/>
    <property type="molecule type" value="Genomic_DNA"/>
</dbReference>
<evidence type="ECO:0000256" key="3">
    <source>
        <dbReference type="ARBA" id="ARBA00022617"/>
    </source>
</evidence>
<keyword evidence="10" id="KW-0812">Transmembrane</keyword>
<keyword evidence="7 9" id="KW-0503">Monooxygenase</keyword>
<keyword evidence="4 8" id="KW-0479">Metal-binding</keyword>
<evidence type="ECO:0000313" key="11">
    <source>
        <dbReference type="EMBL" id="KAK9156560.1"/>
    </source>
</evidence>
<accession>A0AAP0KQW3</accession>
<dbReference type="Gene3D" id="1.10.630.10">
    <property type="entry name" value="Cytochrome P450"/>
    <property type="match status" value="1"/>
</dbReference>
<keyword evidence="6 8" id="KW-0408">Iron</keyword>
<evidence type="ECO:0000256" key="4">
    <source>
        <dbReference type="ARBA" id="ARBA00022723"/>
    </source>
</evidence>
<evidence type="ECO:0000313" key="12">
    <source>
        <dbReference type="Proteomes" id="UP001419268"/>
    </source>
</evidence>
<evidence type="ECO:0000256" key="6">
    <source>
        <dbReference type="ARBA" id="ARBA00023004"/>
    </source>
</evidence>
<keyword evidence="3 8" id="KW-0349">Heme</keyword>
<dbReference type="PRINTS" id="PR00463">
    <property type="entry name" value="EP450I"/>
</dbReference>
<name>A0AAP0KQW3_9MAGN</name>
<dbReference type="Proteomes" id="UP001419268">
    <property type="component" value="Unassembled WGS sequence"/>
</dbReference>
<dbReference type="InterPro" id="IPR036396">
    <property type="entry name" value="Cyt_P450_sf"/>
</dbReference>
<evidence type="ECO:0000256" key="1">
    <source>
        <dbReference type="ARBA" id="ARBA00001971"/>
    </source>
</evidence>
<feature type="binding site" description="axial binding residue" evidence="8">
    <location>
        <position position="424"/>
    </location>
    <ligand>
        <name>heme</name>
        <dbReference type="ChEBI" id="CHEBI:30413"/>
    </ligand>
    <ligandPart>
        <name>Fe</name>
        <dbReference type="ChEBI" id="CHEBI:18248"/>
    </ligandPart>
</feature>
<keyword evidence="5 9" id="KW-0560">Oxidoreductase</keyword>
<dbReference type="CDD" id="cd11043">
    <property type="entry name" value="CYP90-like"/>
    <property type="match status" value="1"/>
</dbReference>
<dbReference type="FunFam" id="1.10.630.10:FF:000022">
    <property type="entry name" value="Taxadiene 5-alpha hydroxylase"/>
    <property type="match status" value="1"/>
</dbReference>
<evidence type="ECO:0008006" key="13">
    <source>
        <dbReference type="Google" id="ProtNLM"/>
    </source>
</evidence>
<dbReference type="GO" id="GO:0004497">
    <property type="term" value="F:monooxygenase activity"/>
    <property type="evidence" value="ECO:0007669"/>
    <property type="project" value="UniProtKB-KW"/>
</dbReference>
<dbReference type="GO" id="GO:0016705">
    <property type="term" value="F:oxidoreductase activity, acting on paired donors, with incorporation or reduction of molecular oxygen"/>
    <property type="evidence" value="ECO:0007669"/>
    <property type="project" value="InterPro"/>
</dbReference>
<keyword evidence="10" id="KW-1133">Transmembrane helix</keyword>
<comment type="cofactor">
    <cofactor evidence="1 8">
        <name>heme</name>
        <dbReference type="ChEBI" id="CHEBI:30413"/>
    </cofactor>
</comment>
<reference evidence="11 12" key="1">
    <citation type="submission" date="2024-01" db="EMBL/GenBank/DDBJ databases">
        <title>Genome assemblies of Stephania.</title>
        <authorList>
            <person name="Yang L."/>
        </authorList>
    </citation>
    <scope>NUCLEOTIDE SEQUENCE [LARGE SCALE GENOMIC DNA]</scope>
    <source>
        <strain evidence="11">JXDWG</strain>
        <tissue evidence="11">Leaf</tissue>
    </source>
</reference>
<sequence>MNITLVLWLYILLAVSGLAFFILIRRNSTKRLPLPPGRLGLPIIGESLELQRLARLGKHREFVDERRARYNRDMFKTSILGEKTIIICGAAGNKFIFTSEKNLVLTWWPPSLKKLFGDSFFTAPYDEAIRTRKMIVAFLHQEVMDQLVERFDKTCKKCMEYDWIGNNKVLAFSLIKKCAFYIACDMFASMDDPNWRAMMIKEFNILVKGVFRLPIYFPGTRHFKAVNSAKVIRKELMKVIEKKREMKSSHGKVEKDLISYLMDAKDDNGNLLTDKEIADNVILLMDAGHDTSSGTMMMMIKYLAEMPDCYQRVLEEQREIISQKKPGEKLNKNDIQKMKYSWNVVNEVLRLFPPIMGTFRKAKVDFTYNGFFIPKDWMIWWTTSSTHNDPQYFPNPEKFNPERFDRNTITPHSFVPFGGGPRMCPGKEFARVEILVFLHNLVQNFRWELVYPDELITLDPMPTSSKGLPIYLYQHSD</sequence>